<dbReference type="NCBIfam" id="TIGR00152">
    <property type="entry name" value="dephospho-CoA kinase"/>
    <property type="match status" value="1"/>
</dbReference>
<keyword evidence="3" id="KW-0963">Cytoplasm</keyword>
<evidence type="ECO:0000313" key="5">
    <source>
        <dbReference type="EMBL" id="AZK44207.1"/>
    </source>
</evidence>
<dbReference type="GO" id="GO:0015937">
    <property type="term" value="P:coenzyme A biosynthetic process"/>
    <property type="evidence" value="ECO:0007669"/>
    <property type="project" value="UniProtKB-UniRule"/>
</dbReference>
<dbReference type="InterPro" id="IPR001977">
    <property type="entry name" value="Depp_CoAkinase"/>
</dbReference>
<organism evidence="5 6">
    <name type="scientific">Erysipelothrix piscisicarius</name>
    <dbReference type="NCBI Taxonomy" id="2485784"/>
    <lineage>
        <taxon>Bacteria</taxon>
        <taxon>Bacillati</taxon>
        <taxon>Bacillota</taxon>
        <taxon>Erysipelotrichia</taxon>
        <taxon>Erysipelotrichales</taxon>
        <taxon>Erysipelotrichaceae</taxon>
        <taxon>Erysipelothrix</taxon>
    </lineage>
</organism>
<dbReference type="CDD" id="cd02022">
    <property type="entry name" value="DPCK"/>
    <property type="match status" value="1"/>
</dbReference>
<dbReference type="SUPFAM" id="SSF52540">
    <property type="entry name" value="P-loop containing nucleoside triphosphate hydrolases"/>
    <property type="match status" value="1"/>
</dbReference>
<evidence type="ECO:0000256" key="2">
    <source>
        <dbReference type="ARBA" id="ARBA00022840"/>
    </source>
</evidence>
<dbReference type="GO" id="GO:0004140">
    <property type="term" value="F:dephospho-CoA kinase activity"/>
    <property type="evidence" value="ECO:0007669"/>
    <property type="project" value="UniProtKB-UniRule"/>
</dbReference>
<comment type="function">
    <text evidence="3">Catalyzes the phosphorylation of the 3'-hydroxyl group of dephosphocoenzyme A to form coenzyme A.</text>
</comment>
<comment type="catalytic activity">
    <reaction evidence="3">
        <text>3'-dephospho-CoA + ATP = ADP + CoA + H(+)</text>
        <dbReference type="Rhea" id="RHEA:18245"/>
        <dbReference type="ChEBI" id="CHEBI:15378"/>
        <dbReference type="ChEBI" id="CHEBI:30616"/>
        <dbReference type="ChEBI" id="CHEBI:57287"/>
        <dbReference type="ChEBI" id="CHEBI:57328"/>
        <dbReference type="ChEBI" id="CHEBI:456216"/>
        <dbReference type="EC" id="2.7.1.24"/>
    </reaction>
</comment>
<dbReference type="Pfam" id="PF01121">
    <property type="entry name" value="CoaE"/>
    <property type="match status" value="1"/>
</dbReference>
<dbReference type="RefSeq" id="WP_125164385.1">
    <property type="nucleotide sequence ID" value="NZ_CP034234.1"/>
</dbReference>
<dbReference type="PANTHER" id="PTHR10695:SF46">
    <property type="entry name" value="BIFUNCTIONAL COENZYME A SYNTHASE-RELATED"/>
    <property type="match status" value="1"/>
</dbReference>
<evidence type="ECO:0000256" key="3">
    <source>
        <dbReference type="HAMAP-Rule" id="MF_00376"/>
    </source>
</evidence>
<keyword evidence="3" id="KW-0173">Coenzyme A biosynthesis</keyword>
<sequence>MKIGITGTIGAGKSSVSQYIRDSGYHVYDMDRLTHSFYEPNGILYDYIIALLGSQILETDGTVNRQKMSTILFKNPEMLAELERNVFSEVRVFIEEIIDNEKSIIFFEVPLLFEANMEDLFDSIIMVSADYNTRIQRLLARGMKMEDINLRMNRQYSEIIKEEKSDYILYNNGTLSELNYDTEILIQRIKMEGLKDARSRL</sequence>
<dbReference type="UniPathway" id="UPA00241">
    <property type="reaction ID" value="UER00356"/>
</dbReference>
<keyword evidence="3 5" id="KW-0808">Transferase</keyword>
<dbReference type="Gene3D" id="3.40.50.300">
    <property type="entry name" value="P-loop containing nucleotide triphosphate hydrolases"/>
    <property type="match status" value="1"/>
</dbReference>
<dbReference type="Proteomes" id="UP000278804">
    <property type="component" value="Chromosome"/>
</dbReference>
<gene>
    <name evidence="3" type="primary">coaE</name>
    <name evidence="5" type="ORF">EEI45_05100</name>
</gene>
<comment type="pathway">
    <text evidence="3">Cofactor biosynthesis; coenzyme A biosynthesis; CoA from (R)-pantothenate: step 5/5.</text>
</comment>
<dbReference type="PROSITE" id="PS51219">
    <property type="entry name" value="DPCK"/>
    <property type="match status" value="1"/>
</dbReference>
<dbReference type="PANTHER" id="PTHR10695">
    <property type="entry name" value="DEPHOSPHO-COA KINASE-RELATED"/>
    <property type="match status" value="1"/>
</dbReference>
<dbReference type="GO" id="GO:0005524">
    <property type="term" value="F:ATP binding"/>
    <property type="evidence" value="ECO:0007669"/>
    <property type="project" value="UniProtKB-UniRule"/>
</dbReference>
<evidence type="ECO:0000256" key="4">
    <source>
        <dbReference type="NCBIfam" id="TIGR00152"/>
    </source>
</evidence>
<proteinExistence type="inferred from homology"/>
<evidence type="ECO:0000256" key="1">
    <source>
        <dbReference type="ARBA" id="ARBA00022741"/>
    </source>
</evidence>
<dbReference type="GO" id="GO:0005737">
    <property type="term" value="C:cytoplasm"/>
    <property type="evidence" value="ECO:0007669"/>
    <property type="project" value="UniProtKB-SubCell"/>
</dbReference>
<dbReference type="EMBL" id="CP034234">
    <property type="protein sequence ID" value="AZK44207.1"/>
    <property type="molecule type" value="Genomic_DNA"/>
</dbReference>
<name>A0A3Q8S7H3_9FIRM</name>
<accession>A0A3Q8S7H3</accession>
<feature type="binding site" evidence="3">
    <location>
        <begin position="10"/>
        <end position="15"/>
    </location>
    <ligand>
        <name>ATP</name>
        <dbReference type="ChEBI" id="CHEBI:30616"/>
    </ligand>
</feature>
<evidence type="ECO:0000313" key="6">
    <source>
        <dbReference type="Proteomes" id="UP000278804"/>
    </source>
</evidence>
<dbReference type="KEGG" id="eri:EEI45_05100"/>
<protein>
    <recommendedName>
        <fullName evidence="3 4">Dephospho-CoA kinase</fullName>
        <ecNumber evidence="3 4">2.7.1.24</ecNumber>
    </recommendedName>
    <alternativeName>
        <fullName evidence="3">Dephosphocoenzyme A kinase</fullName>
    </alternativeName>
</protein>
<dbReference type="HAMAP" id="MF_00376">
    <property type="entry name" value="Dephospho_CoA_kinase"/>
    <property type="match status" value="1"/>
</dbReference>
<keyword evidence="1 3" id="KW-0547">Nucleotide-binding</keyword>
<dbReference type="EC" id="2.7.1.24" evidence="3 4"/>
<keyword evidence="6" id="KW-1185">Reference proteome</keyword>
<dbReference type="AlphaFoldDB" id="A0A3Q8S7H3"/>
<reference evidence="5 6" key="1">
    <citation type="journal article" date="2020" name="Int. J. Syst. Evol. Microbiol.">
        <title>Description of Erysipelothrix piscisicarius sp. nov., an emergent fish pathogen, and assessment of virulence using a tiger barb (Puntigrus tetrazona) infection model.</title>
        <authorList>
            <person name="Pomaranski E.K."/>
            <person name="Griffin M.J."/>
            <person name="Camus A.C."/>
            <person name="Armwood A.R."/>
            <person name="Shelley J."/>
            <person name="Waldbieser G.C."/>
            <person name="LaFrentz B.R."/>
            <person name="Garcia J.C."/>
            <person name="Yanong R."/>
            <person name="Soto E."/>
        </authorList>
    </citation>
    <scope>NUCLEOTIDE SEQUENCE [LARGE SCALE GENOMIC DNA]</scope>
    <source>
        <strain evidence="5 6">15TAL0474</strain>
    </source>
</reference>
<keyword evidence="3 5" id="KW-0418">Kinase</keyword>
<comment type="similarity">
    <text evidence="3">Belongs to the CoaE family.</text>
</comment>
<dbReference type="InterPro" id="IPR027417">
    <property type="entry name" value="P-loop_NTPase"/>
</dbReference>
<keyword evidence="2 3" id="KW-0067">ATP-binding</keyword>
<comment type="subcellular location">
    <subcellularLocation>
        <location evidence="3">Cytoplasm</location>
    </subcellularLocation>
</comment>